<evidence type="ECO:0000256" key="4">
    <source>
        <dbReference type="ARBA" id="ARBA00023054"/>
    </source>
</evidence>
<evidence type="ECO:0000256" key="5">
    <source>
        <dbReference type="RuleBase" id="RU003651"/>
    </source>
</evidence>
<dbReference type="Pfam" id="PF17862">
    <property type="entry name" value="AAA_lid_3"/>
    <property type="match status" value="2"/>
</dbReference>
<dbReference type="InterPro" id="IPR041569">
    <property type="entry name" value="AAA_lid_3"/>
</dbReference>
<dbReference type="Gene3D" id="1.10.8.60">
    <property type="match status" value="2"/>
</dbReference>
<reference evidence="7 8" key="1">
    <citation type="journal article" date="2018" name="MBio">
        <title>Comparative Genomics Reveals the Core Gene Toolbox for the Fungus-Insect Symbiosis.</title>
        <authorList>
            <person name="Wang Y."/>
            <person name="Stata M."/>
            <person name="Wang W."/>
            <person name="Stajich J.E."/>
            <person name="White M.M."/>
            <person name="Moncalvo J.M."/>
        </authorList>
    </citation>
    <scope>NUCLEOTIDE SEQUENCE [LARGE SCALE GENOMIC DNA]</scope>
    <source>
        <strain evidence="7 8">AUS-126-30</strain>
    </source>
</reference>
<keyword evidence="3 5" id="KW-0067">ATP-binding</keyword>
<accession>A0A2U1IZD2</accession>
<dbReference type="PANTHER" id="PTHR23077:SF171">
    <property type="entry name" value="NUCLEAR VALOSIN-CONTAINING PROTEIN-LIKE"/>
    <property type="match status" value="1"/>
</dbReference>
<evidence type="ECO:0000256" key="3">
    <source>
        <dbReference type="ARBA" id="ARBA00022840"/>
    </source>
</evidence>
<proteinExistence type="inferred from homology"/>
<evidence type="ECO:0000313" key="8">
    <source>
        <dbReference type="Proteomes" id="UP000245591"/>
    </source>
</evidence>
<evidence type="ECO:0000313" key="7">
    <source>
        <dbReference type="EMBL" id="PVZ98169.1"/>
    </source>
</evidence>
<dbReference type="EMBL" id="MBFU01000581">
    <property type="protein sequence ID" value="PVZ98169.1"/>
    <property type="molecule type" value="Genomic_DNA"/>
</dbReference>
<dbReference type="Pfam" id="PF00004">
    <property type="entry name" value="AAA"/>
    <property type="match status" value="2"/>
</dbReference>
<organism evidence="7 8">
    <name type="scientific">Smittium angustum</name>
    <dbReference type="NCBI Taxonomy" id="133377"/>
    <lineage>
        <taxon>Eukaryota</taxon>
        <taxon>Fungi</taxon>
        <taxon>Fungi incertae sedis</taxon>
        <taxon>Zoopagomycota</taxon>
        <taxon>Kickxellomycotina</taxon>
        <taxon>Harpellomycetes</taxon>
        <taxon>Harpellales</taxon>
        <taxon>Legeriomycetaceae</taxon>
        <taxon>Smittium</taxon>
    </lineage>
</organism>
<evidence type="ECO:0000259" key="6">
    <source>
        <dbReference type="SMART" id="SM00382"/>
    </source>
</evidence>
<dbReference type="InterPro" id="IPR003959">
    <property type="entry name" value="ATPase_AAA_core"/>
</dbReference>
<dbReference type="FunFam" id="3.40.50.300:FF:001025">
    <property type="entry name" value="ATPase family, AAA domain-containing 2B"/>
    <property type="match status" value="1"/>
</dbReference>
<keyword evidence="8" id="KW-1185">Reference proteome</keyword>
<comment type="caution">
    <text evidence="7">The sequence shown here is derived from an EMBL/GenBank/DDBJ whole genome shotgun (WGS) entry which is preliminary data.</text>
</comment>
<dbReference type="InterPro" id="IPR003593">
    <property type="entry name" value="AAA+_ATPase"/>
</dbReference>
<keyword evidence="4" id="KW-0175">Coiled coil</keyword>
<evidence type="ECO:0000256" key="2">
    <source>
        <dbReference type="ARBA" id="ARBA00022741"/>
    </source>
</evidence>
<dbReference type="InterPro" id="IPR027417">
    <property type="entry name" value="P-loop_NTPase"/>
</dbReference>
<keyword evidence="2 5" id="KW-0547">Nucleotide-binding</keyword>
<gene>
    <name evidence="7" type="ORF">BB558_005808</name>
</gene>
<dbReference type="GO" id="GO:0005524">
    <property type="term" value="F:ATP binding"/>
    <property type="evidence" value="ECO:0007669"/>
    <property type="project" value="UniProtKB-KW"/>
</dbReference>
<dbReference type="GO" id="GO:0016887">
    <property type="term" value="F:ATP hydrolysis activity"/>
    <property type="evidence" value="ECO:0007669"/>
    <property type="project" value="InterPro"/>
</dbReference>
<dbReference type="AlphaFoldDB" id="A0A2U1IZD2"/>
<name>A0A2U1IZD2_SMIAN</name>
<dbReference type="InterPro" id="IPR003960">
    <property type="entry name" value="ATPase_AAA_CS"/>
</dbReference>
<dbReference type="SMART" id="SM00382">
    <property type="entry name" value="AAA"/>
    <property type="match status" value="2"/>
</dbReference>
<dbReference type="PANTHER" id="PTHR23077">
    <property type="entry name" value="AAA-FAMILY ATPASE"/>
    <property type="match status" value="1"/>
</dbReference>
<feature type="domain" description="AAA+ ATPase" evidence="6">
    <location>
        <begin position="37"/>
        <end position="177"/>
    </location>
</feature>
<sequence length="595" mass="66514">MILKSPPGLEQAFQKLHELVYYPLIHKEKFVHLNLDPPKGILLHGPPGVGKSMLVQMVAKQLDLKVIYIYSSKIQSPHLGETEKNLKEKFDLAEQISSDKNIPTILFIDEIDAIAPSRDDSSTHETRIISQLLTLMDGIKKRKNVVVVGATNRPNSIDSALRRPGRLEREVAIELPNRIARLGILDFYLCKMNMKTDFLDKNELVSSTTGYVGADLLALCREAGMHALNRTFHSKSKLDNLELLENVDTSQHQIILNLDDFRYALNVVVPAARREHVLDLEPVKWSDVGGLEKIQKEVEKAIEWPLKYREKMMSLGARPPVGILLYGPPGCSKTTVAKIIATEYTNFVASDNKNNASDLGGTASFFAVSSAMIFSPYVGDSEMFIRGIFTKARVVAPSVIFFDELDTITGSRDETSTDEVQKRVLSTLLNEMDGISTLPSSNTKHYHTDVNQNTKIDTESNVNKSVLVVGATNRPDKIDSALLRRGRFDKLLYLPCPDYNARKQILKTKLRNIPSTLDQNCSTEIDLDVLAEKTKNFSGADISNLCMEAALIALRRNKSLTAVVDMNDFISALDVVDASITKEQLDFYEKIKDNF</sequence>
<protein>
    <recommendedName>
        <fullName evidence="6">AAA+ ATPase domain-containing protein</fullName>
    </recommendedName>
</protein>
<dbReference type="SUPFAM" id="SSF52540">
    <property type="entry name" value="P-loop containing nucleoside triphosphate hydrolases"/>
    <property type="match status" value="2"/>
</dbReference>
<dbReference type="Gene3D" id="3.40.50.300">
    <property type="entry name" value="P-loop containing nucleotide triphosphate hydrolases"/>
    <property type="match status" value="2"/>
</dbReference>
<dbReference type="Proteomes" id="UP000245591">
    <property type="component" value="Unassembled WGS sequence"/>
</dbReference>
<feature type="domain" description="AAA+ ATPase" evidence="6">
    <location>
        <begin position="319"/>
        <end position="498"/>
    </location>
</feature>
<evidence type="ECO:0000256" key="1">
    <source>
        <dbReference type="ARBA" id="ARBA00006914"/>
    </source>
</evidence>
<dbReference type="InterPro" id="IPR050168">
    <property type="entry name" value="AAA_ATPase_domain"/>
</dbReference>
<comment type="similarity">
    <text evidence="1 5">Belongs to the AAA ATPase family.</text>
</comment>
<dbReference type="PROSITE" id="PS00674">
    <property type="entry name" value="AAA"/>
    <property type="match status" value="2"/>
</dbReference>
<dbReference type="FunFam" id="3.40.50.300:FF:000012">
    <property type="entry name" value="Transitional endoplasmic reticulum ATPase"/>
    <property type="match status" value="1"/>
</dbReference>